<dbReference type="RefSeq" id="YP_001427104.1">
    <property type="nucleotide sequence ID" value="NC_008724.1"/>
</dbReference>
<protein>
    <submittedName>
        <fullName evidence="1">Uncharacterized protein z623L</fullName>
    </submittedName>
</protein>
<sequence length="76" mass="8981">MRRFVLNKNRLLYITYFHLDLDLGDVVVWDDPGDDLAPRGAFNFNTQPVRGETIRRSCEPRVVLVYNQTEFEMLFS</sequence>
<name>A7K9N3_9PHYC</name>
<evidence type="ECO:0000313" key="1">
    <source>
        <dbReference type="EMBL" id="ABT16757.1"/>
    </source>
</evidence>
<dbReference type="GeneID" id="5470365"/>
<gene>
    <name evidence="1" type="primary">z623L</name>
    <name evidence="1" type="ORF">ATCV1_z623L</name>
</gene>
<organism evidence="1 2">
    <name type="scientific">Chlorovirus heliozoae</name>
    <dbReference type="NCBI Taxonomy" id="322019"/>
    <lineage>
        <taxon>Viruses</taxon>
        <taxon>Varidnaviria</taxon>
        <taxon>Bamfordvirae</taxon>
        <taxon>Nucleocytoviricota</taxon>
        <taxon>Megaviricetes</taxon>
        <taxon>Algavirales</taxon>
        <taxon>Phycodnaviridae</taxon>
        <taxon>Chlorovirus</taxon>
    </lineage>
</organism>
<reference evidence="1 2" key="1">
    <citation type="submission" date="2006-09" db="EMBL/GenBank/DDBJ databases">
        <title>Sequence and annotation of the 288-kb ATCV-1 virus that infects an endosymbiotic Chlorella strain of the heliozoon Acanthocystis turfacea.</title>
        <authorList>
            <person name="Fitzgerald L.A."/>
            <person name="Graves M.V."/>
            <person name="Li X."/>
            <person name="Pfitzner A.J.P."/>
            <person name="Hartigan J."/>
            <person name="Van Etten J.L."/>
        </authorList>
    </citation>
    <scope>NUCLEOTIDE SEQUENCE [LARGE SCALE GENOMIC DNA]</scope>
    <source>
        <strain evidence="1 2">ATCV-1</strain>
    </source>
</reference>
<evidence type="ECO:0000313" key="2">
    <source>
        <dbReference type="Proteomes" id="UP000202420"/>
    </source>
</evidence>
<accession>A7K9N3</accession>
<dbReference type="Proteomes" id="UP000202420">
    <property type="component" value="Segment"/>
</dbReference>
<proteinExistence type="predicted"/>
<keyword evidence="2" id="KW-1185">Reference proteome</keyword>
<dbReference type="EMBL" id="EF101928">
    <property type="protein sequence ID" value="ABT16757.1"/>
    <property type="molecule type" value="Genomic_DNA"/>
</dbReference>
<dbReference type="KEGG" id="vg:5470365"/>